<name>A0A5D4HAP0_9SPHI</name>
<comment type="caution">
    <text evidence="3">The sequence shown here is derived from an EMBL/GenBank/DDBJ whole genome shotgun (WGS) entry which is preliminary data.</text>
</comment>
<organism evidence="3 4">
    <name type="scientific">Sphingobacterium phlebotomi</name>
    <dbReference type="NCBI Taxonomy" id="2605433"/>
    <lineage>
        <taxon>Bacteria</taxon>
        <taxon>Pseudomonadati</taxon>
        <taxon>Bacteroidota</taxon>
        <taxon>Sphingobacteriia</taxon>
        <taxon>Sphingobacteriales</taxon>
        <taxon>Sphingobacteriaceae</taxon>
        <taxon>Sphingobacterium</taxon>
    </lineage>
</organism>
<keyword evidence="4" id="KW-1185">Reference proteome</keyword>
<sequence>MVGNPSPIKWRVCYWIENVLVNLKPRSGKIGMNMIEIDMLFVRRIDMSNIVPQTNKTEMKKSTLLVVAAIVLLTVGSFFYFRSGTEVESTRFTEQNTNVDSDIEEQKPLNAYGKLDDSCDVKGINGGGELVSGSQVANLAQGDTINLRDFGVIGNGKNETVGFQKALNAAVGKVLFIPKQKGSYYLTRQLLIPSNSTLVFESGTIVQATDNLKQSHANFEALFRIQNADNVIIKGNSALLRMNKSAYKGEHNHIFMINGSSNVTINNVKANNSGGDGFYIGAYKTKRRFSENIKIRNVSADNNRRQGISVISARNLIVEDCEFSNSNGALPEAGVDVEPSLPSDIIEQVRFINCIAKGNNAWGFCVALIKADNTSKPVDIIFENCKAIDNKVGFTNRYFSEASSGLVRFIDCVAENSHEAGFWEVACAASGAAKEYNRCITINSNIGSTATDMYRQYAGFRISNLKSRTKKVLGNSTFTDCRAIKSSKNSRMDYGISTLDKASYQKVRISNFVSQGHDKKDINLGVKDFVSKEGISVIR</sequence>
<dbReference type="EMBL" id="VTAV01000003">
    <property type="protein sequence ID" value="TYR36889.1"/>
    <property type="molecule type" value="Genomic_DNA"/>
</dbReference>
<accession>A0A5D4HAP0</accession>
<feature type="domain" description="Right handed beta helix" evidence="2">
    <location>
        <begin position="231"/>
        <end position="396"/>
    </location>
</feature>
<keyword evidence="1" id="KW-0812">Transmembrane</keyword>
<reference evidence="3 4" key="1">
    <citation type="submission" date="2019-08" db="EMBL/GenBank/DDBJ databases">
        <title>Phlebobacter frassis gen. nov. sp. nov., a new member of family Sphingobacteriaceae isolated from sand fly rearing media.</title>
        <authorList>
            <person name="Kakumanu M.L."/>
            <person name="Marayati B.F."/>
            <person name="Wada-Katsumata A."/>
            <person name="Wasserberg G."/>
            <person name="Schal C."/>
            <person name="Apperson C.S."/>
            <person name="Ponnusamy L."/>
        </authorList>
    </citation>
    <scope>NUCLEOTIDE SEQUENCE [LARGE SCALE GENOMIC DNA]</scope>
    <source>
        <strain evidence="3 4">SSI9</strain>
    </source>
</reference>
<gene>
    <name evidence="3" type="ORF">FXV77_06840</name>
</gene>
<evidence type="ECO:0000313" key="3">
    <source>
        <dbReference type="EMBL" id="TYR36889.1"/>
    </source>
</evidence>
<evidence type="ECO:0000256" key="1">
    <source>
        <dbReference type="SAM" id="Phobius"/>
    </source>
</evidence>
<keyword evidence="1" id="KW-0472">Membrane</keyword>
<dbReference type="SMART" id="SM00710">
    <property type="entry name" value="PbH1"/>
    <property type="match status" value="5"/>
</dbReference>
<dbReference type="SUPFAM" id="SSF51126">
    <property type="entry name" value="Pectin lyase-like"/>
    <property type="match status" value="1"/>
</dbReference>
<evidence type="ECO:0000313" key="4">
    <source>
        <dbReference type="Proteomes" id="UP000322362"/>
    </source>
</evidence>
<dbReference type="Pfam" id="PF13229">
    <property type="entry name" value="Beta_helix"/>
    <property type="match status" value="1"/>
</dbReference>
<dbReference type="Proteomes" id="UP000322362">
    <property type="component" value="Unassembled WGS sequence"/>
</dbReference>
<protein>
    <recommendedName>
        <fullName evidence="2">Right handed beta helix domain-containing protein</fullName>
    </recommendedName>
</protein>
<feature type="transmembrane region" description="Helical" evidence="1">
    <location>
        <begin position="63"/>
        <end position="81"/>
    </location>
</feature>
<dbReference type="Gene3D" id="2.160.20.10">
    <property type="entry name" value="Single-stranded right-handed beta-helix, Pectin lyase-like"/>
    <property type="match status" value="1"/>
</dbReference>
<evidence type="ECO:0000259" key="2">
    <source>
        <dbReference type="Pfam" id="PF13229"/>
    </source>
</evidence>
<dbReference type="InterPro" id="IPR012334">
    <property type="entry name" value="Pectin_lyas_fold"/>
</dbReference>
<dbReference type="InterPro" id="IPR039448">
    <property type="entry name" value="Beta_helix"/>
</dbReference>
<keyword evidence="1" id="KW-1133">Transmembrane helix</keyword>
<proteinExistence type="predicted"/>
<dbReference type="InterPro" id="IPR011050">
    <property type="entry name" value="Pectin_lyase_fold/virulence"/>
</dbReference>
<dbReference type="AlphaFoldDB" id="A0A5D4HAP0"/>
<dbReference type="InterPro" id="IPR006626">
    <property type="entry name" value="PbH1"/>
</dbReference>